<sequence>MFKRAHLLVLPTLAAALALTASPATAQPGDLDEWTPVDYTEYLATDAEHSGGLYFRTPDGRNCAFHWNSGPVGCDAVSLDAPAGTNQIRASIIEPAHFVTADHPTFTHPNGAKILPEGHKVTFANTTCGVGYQGTVDCETGPHGFILSAVYSILH</sequence>
<proteinExistence type="predicted"/>
<evidence type="ECO:0000256" key="1">
    <source>
        <dbReference type="SAM" id="SignalP"/>
    </source>
</evidence>
<gene>
    <name evidence="2" type="ORF">F3087_15300</name>
</gene>
<accession>A0A5N0EGE5</accession>
<dbReference type="OrthoDB" id="4557676at2"/>
<feature type="signal peptide" evidence="1">
    <location>
        <begin position="1"/>
        <end position="26"/>
    </location>
</feature>
<protein>
    <submittedName>
        <fullName evidence="2">Uncharacterized protein</fullName>
    </submittedName>
</protein>
<dbReference type="RefSeq" id="WP_150402557.1">
    <property type="nucleotide sequence ID" value="NZ_JBHJYQ010000007.1"/>
</dbReference>
<dbReference type="EMBL" id="VXLC01000004">
    <property type="protein sequence ID" value="KAA8888392.1"/>
    <property type="molecule type" value="Genomic_DNA"/>
</dbReference>
<organism evidence="2 3">
    <name type="scientific">Nocardia colli</name>
    <dbReference type="NCBI Taxonomy" id="2545717"/>
    <lineage>
        <taxon>Bacteria</taxon>
        <taxon>Bacillati</taxon>
        <taxon>Actinomycetota</taxon>
        <taxon>Actinomycetes</taxon>
        <taxon>Mycobacteriales</taxon>
        <taxon>Nocardiaceae</taxon>
        <taxon>Nocardia</taxon>
    </lineage>
</organism>
<keyword evidence="3" id="KW-1185">Reference proteome</keyword>
<dbReference type="Proteomes" id="UP000323876">
    <property type="component" value="Unassembled WGS sequence"/>
</dbReference>
<reference evidence="2 3" key="1">
    <citation type="submission" date="2019-09" db="EMBL/GenBank/DDBJ databases">
        <authorList>
            <person name="Wang X."/>
        </authorList>
    </citation>
    <scope>NUCLEOTIDE SEQUENCE [LARGE SCALE GENOMIC DNA]</scope>
    <source>
        <strain evidence="2 3">CICC 11023</strain>
    </source>
</reference>
<evidence type="ECO:0000313" key="2">
    <source>
        <dbReference type="EMBL" id="KAA8888392.1"/>
    </source>
</evidence>
<feature type="chain" id="PRO_5024387491" evidence="1">
    <location>
        <begin position="27"/>
        <end position="155"/>
    </location>
</feature>
<name>A0A5N0EGE5_9NOCA</name>
<keyword evidence="1" id="KW-0732">Signal</keyword>
<dbReference type="AlphaFoldDB" id="A0A5N0EGE5"/>
<evidence type="ECO:0000313" key="3">
    <source>
        <dbReference type="Proteomes" id="UP000323876"/>
    </source>
</evidence>
<comment type="caution">
    <text evidence="2">The sequence shown here is derived from an EMBL/GenBank/DDBJ whole genome shotgun (WGS) entry which is preliminary data.</text>
</comment>